<dbReference type="Proteomes" id="UP000799770">
    <property type="component" value="Unassembled WGS sequence"/>
</dbReference>
<sequence length="443" mass="48369">MKGSSAFNPLTIEARDRLKLLQNGSLRSVDLVETYVKQIQRHDGYLHAMISTLPKEKLLRTAQTLDEERAAEKIRSPLHGLLIILKVSLSGNIATHPSLGLKTTAGSLALDQSVVKKNAGVVATWMVCCGQTQSAYTTGDVDPDDGKDGHSASLKSFRIILRPAVAVSAGFAPFSIATETDGSLIVPAARAALYGMKPTIGLVPQIGIVPVSHNMDAADRETRESQGSYTTAVTESWEGIGVATLDPEVWNFPAQFLRPVHEATVQTNKETGEAYQKLEEVTKPYAHHVDIIDLDLFKLDGRNSKTIVLNDDLANDINEYLEGLEVSPVRTLAELIKFNKQNADSELSPRDLHTNTSSEDYERHLAHFRDVAKNQALDRIFAKYNVNVIIAPADSKFTCFASGSGYPVASLPLSYLDYNGRLFRLAAIAAAHEERSLIQAMSA</sequence>
<organism evidence="2 3">
    <name type="scientific">Lophiotrema nucula</name>
    <dbReference type="NCBI Taxonomy" id="690887"/>
    <lineage>
        <taxon>Eukaryota</taxon>
        <taxon>Fungi</taxon>
        <taxon>Dikarya</taxon>
        <taxon>Ascomycota</taxon>
        <taxon>Pezizomycotina</taxon>
        <taxon>Dothideomycetes</taxon>
        <taxon>Pleosporomycetidae</taxon>
        <taxon>Pleosporales</taxon>
        <taxon>Lophiotremataceae</taxon>
        <taxon>Lophiotrema</taxon>
    </lineage>
</organism>
<keyword evidence="3" id="KW-1185">Reference proteome</keyword>
<dbReference type="InterPro" id="IPR023631">
    <property type="entry name" value="Amidase_dom"/>
</dbReference>
<evidence type="ECO:0000259" key="1">
    <source>
        <dbReference type="Pfam" id="PF01425"/>
    </source>
</evidence>
<dbReference type="Gene3D" id="3.90.1300.10">
    <property type="entry name" value="Amidase signature (AS) domain"/>
    <property type="match status" value="3"/>
</dbReference>
<dbReference type="SUPFAM" id="SSF75304">
    <property type="entry name" value="Amidase signature (AS) enzymes"/>
    <property type="match status" value="1"/>
</dbReference>
<protein>
    <submittedName>
        <fullName evidence="2">Amidase signature domain-containing protein</fullName>
    </submittedName>
</protein>
<dbReference type="AlphaFoldDB" id="A0A6A5ZDR1"/>
<reference evidence="2" key="1">
    <citation type="journal article" date="2020" name="Stud. Mycol.">
        <title>101 Dothideomycetes genomes: a test case for predicting lifestyles and emergence of pathogens.</title>
        <authorList>
            <person name="Haridas S."/>
            <person name="Albert R."/>
            <person name="Binder M."/>
            <person name="Bloem J."/>
            <person name="Labutti K."/>
            <person name="Salamov A."/>
            <person name="Andreopoulos B."/>
            <person name="Baker S."/>
            <person name="Barry K."/>
            <person name="Bills G."/>
            <person name="Bluhm B."/>
            <person name="Cannon C."/>
            <person name="Castanera R."/>
            <person name="Culley D."/>
            <person name="Daum C."/>
            <person name="Ezra D."/>
            <person name="Gonzalez J."/>
            <person name="Henrissat B."/>
            <person name="Kuo A."/>
            <person name="Liang C."/>
            <person name="Lipzen A."/>
            <person name="Lutzoni F."/>
            <person name="Magnuson J."/>
            <person name="Mondo S."/>
            <person name="Nolan M."/>
            <person name="Ohm R."/>
            <person name="Pangilinan J."/>
            <person name="Park H.-J."/>
            <person name="Ramirez L."/>
            <person name="Alfaro M."/>
            <person name="Sun H."/>
            <person name="Tritt A."/>
            <person name="Yoshinaga Y."/>
            <person name="Zwiers L.-H."/>
            <person name="Turgeon B."/>
            <person name="Goodwin S."/>
            <person name="Spatafora J."/>
            <person name="Crous P."/>
            <person name="Grigoriev I."/>
        </authorList>
    </citation>
    <scope>NUCLEOTIDE SEQUENCE</scope>
    <source>
        <strain evidence="2">CBS 627.86</strain>
    </source>
</reference>
<name>A0A6A5ZDR1_9PLEO</name>
<gene>
    <name evidence="2" type="ORF">BDV96DRAFT_611628</name>
</gene>
<feature type="domain" description="Amidase" evidence="1">
    <location>
        <begin position="164"/>
        <end position="217"/>
    </location>
</feature>
<dbReference type="PANTHER" id="PTHR42678:SF34">
    <property type="entry name" value="OS04G0183300 PROTEIN"/>
    <property type="match status" value="1"/>
</dbReference>
<dbReference type="InterPro" id="IPR036928">
    <property type="entry name" value="AS_sf"/>
</dbReference>
<dbReference type="Pfam" id="PF01425">
    <property type="entry name" value="Amidase"/>
    <property type="match status" value="2"/>
</dbReference>
<dbReference type="OrthoDB" id="566138at2759"/>
<evidence type="ECO:0000313" key="2">
    <source>
        <dbReference type="EMBL" id="KAF2117053.1"/>
    </source>
</evidence>
<feature type="domain" description="Amidase" evidence="1">
    <location>
        <begin position="30"/>
        <end position="123"/>
    </location>
</feature>
<dbReference type="PANTHER" id="PTHR42678">
    <property type="entry name" value="AMIDASE"/>
    <property type="match status" value="1"/>
</dbReference>
<proteinExistence type="predicted"/>
<evidence type="ECO:0000313" key="3">
    <source>
        <dbReference type="Proteomes" id="UP000799770"/>
    </source>
</evidence>
<dbReference type="EMBL" id="ML977319">
    <property type="protein sequence ID" value="KAF2117053.1"/>
    <property type="molecule type" value="Genomic_DNA"/>
</dbReference>
<accession>A0A6A5ZDR1</accession>